<gene>
    <name evidence="1" type="ORF">EDC63_102197</name>
</gene>
<reference evidence="1 2" key="1">
    <citation type="submission" date="2019-03" db="EMBL/GenBank/DDBJ databases">
        <title>Genomic Encyclopedia of Type Strains, Phase IV (KMG-IV): sequencing the most valuable type-strain genomes for metagenomic binning, comparative biology and taxonomic classification.</title>
        <authorList>
            <person name="Goeker M."/>
        </authorList>
    </citation>
    <scope>NUCLEOTIDE SEQUENCE [LARGE SCALE GENOMIC DNA]</scope>
    <source>
        <strain evidence="1 2">DSM 100309</strain>
    </source>
</reference>
<dbReference type="EMBL" id="SMCO01000002">
    <property type="protein sequence ID" value="TCV89676.1"/>
    <property type="molecule type" value="Genomic_DNA"/>
</dbReference>
<dbReference type="AlphaFoldDB" id="A0A4R3YCE0"/>
<evidence type="ECO:0000313" key="2">
    <source>
        <dbReference type="Proteomes" id="UP000295367"/>
    </source>
</evidence>
<dbReference type="Proteomes" id="UP000295367">
    <property type="component" value="Unassembled WGS sequence"/>
</dbReference>
<comment type="caution">
    <text evidence="1">The sequence shown here is derived from an EMBL/GenBank/DDBJ whole genome shotgun (WGS) entry which is preliminary data.</text>
</comment>
<name>A0A4R3YCE0_9PROT</name>
<accession>A0A4R3YCE0</accession>
<evidence type="ECO:0000313" key="1">
    <source>
        <dbReference type="EMBL" id="TCV89676.1"/>
    </source>
</evidence>
<dbReference type="RefSeq" id="WP_124947016.1">
    <property type="nucleotide sequence ID" value="NZ_BHVT01000057.1"/>
</dbReference>
<proteinExistence type="predicted"/>
<protein>
    <submittedName>
        <fullName evidence="1">Uncharacterized protein</fullName>
    </submittedName>
</protein>
<keyword evidence="2" id="KW-1185">Reference proteome</keyword>
<sequence>MMNKPVWSDDELKMVLTYIKREDLIPNVLHNSYERNKIVQVFQGLAYTWPSLKELMSIPNDDEALSLQLKFNAGLAWLKLDYLINVD</sequence>
<organism evidence="1 2">
    <name type="scientific">Sulfurirhabdus autotrophica</name>
    <dbReference type="NCBI Taxonomy" id="1706046"/>
    <lineage>
        <taxon>Bacteria</taxon>
        <taxon>Pseudomonadati</taxon>
        <taxon>Pseudomonadota</taxon>
        <taxon>Betaproteobacteria</taxon>
        <taxon>Nitrosomonadales</taxon>
        <taxon>Sulfuricellaceae</taxon>
        <taxon>Sulfurirhabdus</taxon>
    </lineage>
</organism>